<dbReference type="Proteomes" id="UP000285875">
    <property type="component" value="Chromosome"/>
</dbReference>
<feature type="region of interest" description="Disordered" evidence="1">
    <location>
        <begin position="452"/>
        <end position="499"/>
    </location>
</feature>
<evidence type="ECO:0000259" key="2">
    <source>
        <dbReference type="SMART" id="SM00507"/>
    </source>
</evidence>
<proteinExistence type="predicted"/>
<keyword evidence="3" id="KW-0255">Endonuclease</keyword>
<dbReference type="CDD" id="cd00085">
    <property type="entry name" value="HNHc"/>
    <property type="match status" value="1"/>
</dbReference>
<accession>A0A3T0RYD1</accession>
<dbReference type="InterPro" id="IPR003615">
    <property type="entry name" value="HNH_nuc"/>
</dbReference>
<sequence>MEQVSDFWAATRVISEALDGLDHAAVSHMSDTEKVRAMTCLRTLSRRLDVSARVVTDVVSKACAVDRATGLMLSDFLAREEGRSASEGLGEVHRAAAITANSQVRDAALAGTITPEHAVAIGQQMRTLPVGEMTRDEEDAAAGQFIDAARSTAPGQLSRKTASILETAAPRLAPSPRDRAGRTAARRKHAVAERRFCWGEDGNGSIWFSGKLPELEGRTLIGTLQAFTEKGRQAERAEREALRAQRNQGVISSRQYLALRRETDARGARTTAQRMADALVDAAHLLAGKDLVPSAGGQPPRIVVTIGYQYLRDALQGMIDAGTFEGEVPVDAGTLRRLCCDAQILPVVLGSDSQTMDVGRSERLVTPGIRRALEHRDGGCIYPGCTVPGHLCQAHHVCPFWDGGATSLDNLVLVCRHHHAVVEPDPHRDRDQPRIVFDPTTGRPRVIEPERMRNYRTRLARPGSSDQGEDSVRMGGEIQSGAADRPRDPNKHQHQAALL</sequence>
<dbReference type="KEGG" id="aji:C0Z10_04240"/>
<dbReference type="InterPro" id="IPR003870">
    <property type="entry name" value="DUF222"/>
</dbReference>
<evidence type="ECO:0000313" key="4">
    <source>
        <dbReference type="Proteomes" id="UP000285875"/>
    </source>
</evidence>
<evidence type="ECO:0000256" key="1">
    <source>
        <dbReference type="SAM" id="MobiDB-lite"/>
    </source>
</evidence>
<keyword evidence="3" id="KW-0540">Nuclease</keyword>
<feature type="domain" description="HNH nuclease" evidence="2">
    <location>
        <begin position="368"/>
        <end position="420"/>
    </location>
</feature>
<name>A0A3T0RYD1_9ACTN</name>
<keyword evidence="3" id="KW-0378">Hydrolase</keyword>
<dbReference type="AlphaFoldDB" id="A0A3T0RYD1"/>
<dbReference type="EMBL" id="CP025570">
    <property type="protein sequence ID" value="AZZ39089.1"/>
    <property type="molecule type" value="Genomic_DNA"/>
</dbReference>
<dbReference type="Pfam" id="PF02720">
    <property type="entry name" value="DUF222"/>
    <property type="match status" value="1"/>
</dbReference>
<dbReference type="SMART" id="SM00507">
    <property type="entry name" value="HNHc"/>
    <property type="match status" value="1"/>
</dbReference>
<evidence type="ECO:0000313" key="3">
    <source>
        <dbReference type="EMBL" id="AZZ39089.1"/>
    </source>
</evidence>
<organism evidence="3 4">
    <name type="scientific">Acidipropionibacterium jensenii</name>
    <dbReference type="NCBI Taxonomy" id="1749"/>
    <lineage>
        <taxon>Bacteria</taxon>
        <taxon>Bacillati</taxon>
        <taxon>Actinomycetota</taxon>
        <taxon>Actinomycetes</taxon>
        <taxon>Propionibacteriales</taxon>
        <taxon>Propionibacteriaceae</taxon>
        <taxon>Acidipropionibacterium</taxon>
    </lineage>
</organism>
<reference evidence="4" key="1">
    <citation type="submission" date="2017-12" db="EMBL/GenBank/DDBJ databases">
        <title>Whole genome sequencing of Acidipropionibacterium jensenii strains JS279 and JS280.</title>
        <authorList>
            <person name="Deptula P."/>
            <person name="Laine P."/>
            <person name="Smolander O.-P."/>
            <person name="Paulin L."/>
            <person name="Auvinen P."/>
            <person name="Varmanen P."/>
        </authorList>
    </citation>
    <scope>NUCLEOTIDE SEQUENCE [LARGE SCALE GENOMIC DNA]</scope>
    <source>
        <strain evidence="4">JS280</strain>
    </source>
</reference>
<protein>
    <submittedName>
        <fullName evidence="3">HNH endonuclease</fullName>
    </submittedName>
</protein>
<dbReference type="Gene3D" id="1.10.30.50">
    <property type="match status" value="1"/>
</dbReference>
<dbReference type="GO" id="GO:0004519">
    <property type="term" value="F:endonuclease activity"/>
    <property type="evidence" value="ECO:0007669"/>
    <property type="project" value="UniProtKB-KW"/>
</dbReference>
<gene>
    <name evidence="3" type="ORF">C0Z10_04240</name>
</gene>
<dbReference type="RefSeq" id="WP_097798553.1">
    <property type="nucleotide sequence ID" value="NZ_CP025570.1"/>
</dbReference>